<evidence type="ECO:0008006" key="4">
    <source>
        <dbReference type="Google" id="ProtNLM"/>
    </source>
</evidence>
<feature type="compositionally biased region" description="Basic and acidic residues" evidence="1">
    <location>
        <begin position="84"/>
        <end position="105"/>
    </location>
</feature>
<gene>
    <name evidence="2" type="ORF">CEPIT_LOCUS20996</name>
</gene>
<evidence type="ECO:0000256" key="1">
    <source>
        <dbReference type="SAM" id="MobiDB-lite"/>
    </source>
</evidence>
<evidence type="ECO:0000313" key="3">
    <source>
        <dbReference type="Proteomes" id="UP001152523"/>
    </source>
</evidence>
<feature type="region of interest" description="Disordered" evidence="1">
    <location>
        <begin position="83"/>
        <end position="105"/>
    </location>
</feature>
<accession>A0AAV0E1Z5</accession>
<dbReference type="AlphaFoldDB" id="A0AAV0E1Z5"/>
<protein>
    <recommendedName>
        <fullName evidence="4">Secreted protein</fullName>
    </recommendedName>
</protein>
<comment type="caution">
    <text evidence="2">The sequence shown here is derived from an EMBL/GenBank/DDBJ whole genome shotgun (WGS) entry which is preliminary data.</text>
</comment>
<sequence length="105" mass="12700">MLAPVCYRFLLFQCMNGLRHIYVWDAKHFISFLRSSDFRFRVRVRKNPSPKLPSVYEYHRCPGFAGKNACKNIYRWMKQRARQVRREDNEARSEDNRDQEGKVVI</sequence>
<keyword evidence="3" id="KW-1185">Reference proteome</keyword>
<proteinExistence type="predicted"/>
<dbReference type="EMBL" id="CAMAPF010000235">
    <property type="protein sequence ID" value="CAH9115219.1"/>
    <property type="molecule type" value="Genomic_DNA"/>
</dbReference>
<name>A0AAV0E1Z5_9ASTE</name>
<organism evidence="2 3">
    <name type="scientific">Cuscuta epithymum</name>
    <dbReference type="NCBI Taxonomy" id="186058"/>
    <lineage>
        <taxon>Eukaryota</taxon>
        <taxon>Viridiplantae</taxon>
        <taxon>Streptophyta</taxon>
        <taxon>Embryophyta</taxon>
        <taxon>Tracheophyta</taxon>
        <taxon>Spermatophyta</taxon>
        <taxon>Magnoliopsida</taxon>
        <taxon>eudicotyledons</taxon>
        <taxon>Gunneridae</taxon>
        <taxon>Pentapetalae</taxon>
        <taxon>asterids</taxon>
        <taxon>lamiids</taxon>
        <taxon>Solanales</taxon>
        <taxon>Convolvulaceae</taxon>
        <taxon>Cuscuteae</taxon>
        <taxon>Cuscuta</taxon>
        <taxon>Cuscuta subgen. Cuscuta</taxon>
    </lineage>
</organism>
<reference evidence="2" key="1">
    <citation type="submission" date="2022-07" db="EMBL/GenBank/DDBJ databases">
        <authorList>
            <person name="Macas J."/>
            <person name="Novak P."/>
            <person name="Neumann P."/>
        </authorList>
    </citation>
    <scope>NUCLEOTIDE SEQUENCE</scope>
</reference>
<evidence type="ECO:0000313" key="2">
    <source>
        <dbReference type="EMBL" id="CAH9115219.1"/>
    </source>
</evidence>
<dbReference type="Proteomes" id="UP001152523">
    <property type="component" value="Unassembled WGS sequence"/>
</dbReference>